<feature type="compositionally biased region" description="Low complexity" evidence="1">
    <location>
        <begin position="493"/>
        <end position="506"/>
    </location>
</feature>
<sequence>MSSELPFDGRDLPFEGDDADAPDQSGDTAFRVANGVARVARAGAYVTGGALVASNGGGVPSHPGDQRLDSWHTGWSGNNDPEPDLPSPVVTFPDPEPYSVPIAPSRTTLAAHEGPAHGAAPLTVAAEAPRELSLGGESADTAAAYGTDFFPGAPSFLGVAPDSGAQGWSAAAPEAELPQWWSDAAPTPPPAPGLGFGLPEAGNFLTDPNSPLFGLPKHPAVVDKSRVGELTDTQDEDASPSAQLGYGHSTFAPWAQPQPMDGAHAADLFDGFDDFGVYVGVDAFASLYTELEVDFGVGPNGAYLTTEMKIEASAGLTIKTAAGSNIGDQLDNLSDWLDSKSTTTGGGKAGDQHGIGSGAFGSGSSTGGVPGAAGPLGSAAAAPAAASPFAAPPAPAPVAMSQAPVAPAVAPALAVPAAAAAPVVAATPLQTTIQPEAASSPIANVLAPPSGPSPLTAPAAAVPVLYEQQHPPVKPVPHVPVKPDPIDKTVDLPRTPATPVTKAPTTFDPGSAAPPTRHVVPDSDTVSTPGSAPTKIPGIDGKTPTDTDITVTKAPVTTRPTQPSTPDDHDVTTPRTGVDVPSTREVPTTHNLPTTRPPVDAPSVEVPTVSVPSQPTHTVPNHVPSQPNTVDVPSVEVPAPTYSVPNPAPVTPIKPPAGTKPISEQWDSSHGYHNHPIAVPVTLDTDHLATASAAGLSADLLPHGGLYDVHTAHGTLDHTLI</sequence>
<feature type="compositionally biased region" description="Gly residues" evidence="1">
    <location>
        <begin position="344"/>
        <end position="368"/>
    </location>
</feature>
<dbReference type="EMBL" id="JADMLG010000004">
    <property type="protein sequence ID" value="MBH0777201.1"/>
    <property type="molecule type" value="Genomic_DNA"/>
</dbReference>
<dbReference type="RefSeq" id="WP_196149511.1">
    <property type="nucleotide sequence ID" value="NZ_JADMLG010000004.1"/>
</dbReference>
<organism evidence="2 3">
    <name type="scientific">Nocardia bovistercoris</name>
    <dbReference type="NCBI Taxonomy" id="2785916"/>
    <lineage>
        <taxon>Bacteria</taxon>
        <taxon>Bacillati</taxon>
        <taxon>Actinomycetota</taxon>
        <taxon>Actinomycetes</taxon>
        <taxon>Mycobacteriales</taxon>
        <taxon>Nocardiaceae</taxon>
        <taxon>Nocardia</taxon>
    </lineage>
</organism>
<evidence type="ECO:0000313" key="2">
    <source>
        <dbReference type="EMBL" id="MBH0777201.1"/>
    </source>
</evidence>
<keyword evidence="3" id="KW-1185">Reference proteome</keyword>
<feature type="region of interest" description="Disordered" evidence="1">
    <location>
        <begin position="56"/>
        <end position="88"/>
    </location>
</feature>
<evidence type="ECO:0000256" key="1">
    <source>
        <dbReference type="SAM" id="MobiDB-lite"/>
    </source>
</evidence>
<evidence type="ECO:0000313" key="3">
    <source>
        <dbReference type="Proteomes" id="UP000655751"/>
    </source>
</evidence>
<dbReference type="Proteomes" id="UP000655751">
    <property type="component" value="Unassembled WGS sequence"/>
</dbReference>
<dbReference type="AlphaFoldDB" id="A0A931N3I6"/>
<feature type="region of interest" description="Disordered" evidence="1">
    <location>
        <begin position="342"/>
        <end position="368"/>
    </location>
</feature>
<comment type="caution">
    <text evidence="2">The sequence shown here is derived from an EMBL/GenBank/DDBJ whole genome shotgun (WGS) entry which is preliminary data.</text>
</comment>
<gene>
    <name evidence="2" type="ORF">IT779_13010</name>
</gene>
<name>A0A931N3I6_9NOCA</name>
<reference evidence="2" key="1">
    <citation type="submission" date="2020-11" db="EMBL/GenBank/DDBJ databases">
        <title>Nocardia NEAU-351.nov., a novel actinomycete isolated from the cow dung.</title>
        <authorList>
            <person name="Zhang X."/>
        </authorList>
    </citation>
    <scope>NUCLEOTIDE SEQUENCE</scope>
    <source>
        <strain evidence="2">NEAU-351</strain>
    </source>
</reference>
<feature type="region of interest" description="Disordered" evidence="1">
    <location>
        <begin position="487"/>
        <end position="628"/>
    </location>
</feature>
<accession>A0A931N3I6</accession>
<feature type="compositionally biased region" description="Polar residues" evidence="1">
    <location>
        <begin position="585"/>
        <end position="594"/>
    </location>
</feature>
<proteinExistence type="predicted"/>
<feature type="region of interest" description="Disordered" evidence="1">
    <location>
        <begin position="1"/>
        <end position="27"/>
    </location>
</feature>
<protein>
    <submittedName>
        <fullName evidence="2">Uncharacterized protein</fullName>
    </submittedName>
</protein>
<feature type="compositionally biased region" description="Low complexity" evidence="1">
    <location>
        <begin position="602"/>
        <end position="620"/>
    </location>
</feature>